<evidence type="ECO:0000256" key="11">
    <source>
        <dbReference type="ARBA" id="ARBA00022989"/>
    </source>
</evidence>
<feature type="transmembrane region" description="Helical" evidence="14">
    <location>
        <begin position="50"/>
        <end position="71"/>
    </location>
</feature>
<evidence type="ECO:0000259" key="15">
    <source>
        <dbReference type="Pfam" id="PF17123"/>
    </source>
</evidence>
<keyword evidence="6 14" id="KW-0812">Transmembrane</keyword>
<keyword evidence="12 14" id="KW-0472">Membrane</keyword>
<dbReference type="InterPro" id="IPR053238">
    <property type="entry name" value="RING-H2_zinc_finger"/>
</dbReference>
<feature type="domain" description="RING-type" evidence="15">
    <location>
        <begin position="122"/>
        <end position="148"/>
    </location>
</feature>
<keyword evidence="7" id="KW-0479">Metal-binding</keyword>
<dbReference type="PANTHER" id="PTHR14155:SF627">
    <property type="entry name" value="OS06G0192800 PROTEIN"/>
    <property type="match status" value="1"/>
</dbReference>
<name>A0AAD9XC14_9ROSI</name>
<keyword evidence="8" id="KW-0863">Zinc-finger</keyword>
<dbReference type="FunFam" id="3.30.40.10:FF:000187">
    <property type="entry name" value="E3 ubiquitin-protein ligase ATL6"/>
    <property type="match status" value="1"/>
</dbReference>
<keyword evidence="17" id="KW-1185">Reference proteome</keyword>
<keyword evidence="10" id="KW-0862">Zinc</keyword>
<evidence type="ECO:0000256" key="12">
    <source>
        <dbReference type="ARBA" id="ARBA00023136"/>
    </source>
</evidence>
<evidence type="ECO:0000256" key="2">
    <source>
        <dbReference type="ARBA" id="ARBA00004167"/>
    </source>
</evidence>
<keyword evidence="5" id="KW-0808">Transferase</keyword>
<evidence type="ECO:0000256" key="9">
    <source>
        <dbReference type="ARBA" id="ARBA00022786"/>
    </source>
</evidence>
<evidence type="ECO:0000256" key="3">
    <source>
        <dbReference type="ARBA" id="ARBA00004906"/>
    </source>
</evidence>
<evidence type="ECO:0000256" key="8">
    <source>
        <dbReference type="ARBA" id="ARBA00022771"/>
    </source>
</evidence>
<comment type="catalytic activity">
    <reaction evidence="1">
        <text>S-ubiquitinyl-[E2 ubiquitin-conjugating enzyme]-L-cysteine + [acceptor protein]-L-lysine = [E2 ubiquitin-conjugating enzyme]-L-cysteine + N(6)-ubiquitinyl-[acceptor protein]-L-lysine.</text>
        <dbReference type="EC" id="2.3.2.27"/>
    </reaction>
</comment>
<dbReference type="InterPro" id="IPR013083">
    <property type="entry name" value="Znf_RING/FYVE/PHD"/>
</dbReference>
<gene>
    <name evidence="16" type="ORF">Ddye_009574</name>
</gene>
<organism evidence="16 17">
    <name type="scientific">Dipteronia dyeriana</name>
    <dbReference type="NCBI Taxonomy" id="168575"/>
    <lineage>
        <taxon>Eukaryota</taxon>
        <taxon>Viridiplantae</taxon>
        <taxon>Streptophyta</taxon>
        <taxon>Embryophyta</taxon>
        <taxon>Tracheophyta</taxon>
        <taxon>Spermatophyta</taxon>
        <taxon>Magnoliopsida</taxon>
        <taxon>eudicotyledons</taxon>
        <taxon>Gunneridae</taxon>
        <taxon>Pentapetalae</taxon>
        <taxon>rosids</taxon>
        <taxon>malvids</taxon>
        <taxon>Sapindales</taxon>
        <taxon>Sapindaceae</taxon>
        <taxon>Hippocastanoideae</taxon>
        <taxon>Acereae</taxon>
        <taxon>Dipteronia</taxon>
    </lineage>
</organism>
<evidence type="ECO:0000256" key="1">
    <source>
        <dbReference type="ARBA" id="ARBA00000900"/>
    </source>
</evidence>
<evidence type="ECO:0000313" key="16">
    <source>
        <dbReference type="EMBL" id="KAK2656522.1"/>
    </source>
</evidence>
<feature type="transmembrane region" description="Helical" evidence="14">
    <location>
        <begin position="12"/>
        <end position="30"/>
    </location>
</feature>
<dbReference type="SUPFAM" id="SSF57850">
    <property type="entry name" value="RING/U-box"/>
    <property type="match status" value="1"/>
</dbReference>
<protein>
    <recommendedName>
        <fullName evidence="4">RING-type E3 ubiquitin transferase</fullName>
        <ecNumber evidence="4">2.3.2.27</ecNumber>
    </recommendedName>
</protein>
<evidence type="ECO:0000256" key="10">
    <source>
        <dbReference type="ARBA" id="ARBA00022833"/>
    </source>
</evidence>
<keyword evidence="9" id="KW-0833">Ubl conjugation pathway</keyword>
<evidence type="ECO:0000256" key="14">
    <source>
        <dbReference type="SAM" id="Phobius"/>
    </source>
</evidence>
<dbReference type="EMBL" id="JANJYI010000003">
    <property type="protein sequence ID" value="KAK2656522.1"/>
    <property type="molecule type" value="Genomic_DNA"/>
</dbReference>
<evidence type="ECO:0000256" key="7">
    <source>
        <dbReference type="ARBA" id="ARBA00022723"/>
    </source>
</evidence>
<dbReference type="PROSITE" id="PS51257">
    <property type="entry name" value="PROKAR_LIPOPROTEIN"/>
    <property type="match status" value="1"/>
</dbReference>
<comment type="pathway">
    <text evidence="3">Protein modification; protein ubiquitination.</text>
</comment>
<dbReference type="AlphaFoldDB" id="A0AAD9XC14"/>
<accession>A0AAD9XC14</accession>
<sequence>MRENTLNLSRWITGGIMLTMVLFSACHYAAANPPEPPHSNGFYSTFHPPMAIVILVPITVLLLVSLLSICVRNCTRSSPAAEVVLPCTAGVSRGLDPCVIESFPLFIYSAVKDLKIGRGDLECAVCLSEFEDDDTLRLLPKCDHVFHRD</sequence>
<dbReference type="GO" id="GO:0016020">
    <property type="term" value="C:membrane"/>
    <property type="evidence" value="ECO:0007669"/>
    <property type="project" value="UniProtKB-SubCell"/>
</dbReference>
<comment type="subcellular location">
    <subcellularLocation>
        <location evidence="2">Membrane</location>
        <topology evidence="2">Single-pass membrane protein</topology>
    </subcellularLocation>
</comment>
<dbReference type="Proteomes" id="UP001280121">
    <property type="component" value="Unassembled WGS sequence"/>
</dbReference>
<dbReference type="GO" id="GO:0008270">
    <property type="term" value="F:zinc ion binding"/>
    <property type="evidence" value="ECO:0007669"/>
    <property type="project" value="UniProtKB-KW"/>
</dbReference>
<dbReference type="InterPro" id="IPR001841">
    <property type="entry name" value="Znf_RING"/>
</dbReference>
<evidence type="ECO:0000256" key="6">
    <source>
        <dbReference type="ARBA" id="ARBA00022692"/>
    </source>
</evidence>
<comment type="similarity">
    <text evidence="13">Belongs to the RING-type zinc finger family. ATL subfamily.</text>
</comment>
<evidence type="ECO:0000256" key="4">
    <source>
        <dbReference type="ARBA" id="ARBA00012483"/>
    </source>
</evidence>
<proteinExistence type="inferred from homology"/>
<reference evidence="16" key="1">
    <citation type="journal article" date="2023" name="Plant J.">
        <title>Genome sequences and population genomics provide insights into the demographic history, inbreeding, and mutation load of two 'living fossil' tree species of Dipteronia.</title>
        <authorList>
            <person name="Feng Y."/>
            <person name="Comes H.P."/>
            <person name="Chen J."/>
            <person name="Zhu S."/>
            <person name="Lu R."/>
            <person name="Zhang X."/>
            <person name="Li P."/>
            <person name="Qiu J."/>
            <person name="Olsen K.M."/>
            <person name="Qiu Y."/>
        </authorList>
    </citation>
    <scope>NUCLEOTIDE SEQUENCE</scope>
    <source>
        <strain evidence="16">KIB01</strain>
    </source>
</reference>
<dbReference type="Pfam" id="PF17123">
    <property type="entry name" value="zf-RING_11"/>
    <property type="match status" value="1"/>
</dbReference>
<evidence type="ECO:0000313" key="17">
    <source>
        <dbReference type="Proteomes" id="UP001280121"/>
    </source>
</evidence>
<dbReference type="Gene3D" id="3.30.40.10">
    <property type="entry name" value="Zinc/RING finger domain, C3HC4 (zinc finger)"/>
    <property type="match status" value="1"/>
</dbReference>
<dbReference type="EC" id="2.3.2.27" evidence="4"/>
<evidence type="ECO:0000256" key="13">
    <source>
        <dbReference type="ARBA" id="ARBA00024209"/>
    </source>
</evidence>
<dbReference type="GO" id="GO:0061630">
    <property type="term" value="F:ubiquitin protein ligase activity"/>
    <property type="evidence" value="ECO:0007669"/>
    <property type="project" value="UniProtKB-EC"/>
</dbReference>
<comment type="caution">
    <text evidence="16">The sequence shown here is derived from an EMBL/GenBank/DDBJ whole genome shotgun (WGS) entry which is preliminary data.</text>
</comment>
<evidence type="ECO:0000256" key="5">
    <source>
        <dbReference type="ARBA" id="ARBA00022679"/>
    </source>
</evidence>
<keyword evidence="11 14" id="KW-1133">Transmembrane helix</keyword>
<dbReference type="PANTHER" id="PTHR14155">
    <property type="entry name" value="RING FINGER DOMAIN-CONTAINING"/>
    <property type="match status" value="1"/>
</dbReference>